<protein>
    <recommendedName>
        <fullName evidence="4">Outer membrane protein beta-barrel domain-containing protein</fullName>
    </recommendedName>
</protein>
<keyword evidence="1" id="KW-0732">Signal</keyword>
<dbReference type="OrthoDB" id="5507534at2"/>
<proteinExistence type="predicted"/>
<keyword evidence="3" id="KW-1185">Reference proteome</keyword>
<evidence type="ECO:0000313" key="3">
    <source>
        <dbReference type="Proteomes" id="UP000321595"/>
    </source>
</evidence>
<evidence type="ECO:0000256" key="1">
    <source>
        <dbReference type="SAM" id="SignalP"/>
    </source>
</evidence>
<feature type="chain" id="PRO_5022869032" description="Outer membrane protein beta-barrel domain-containing protein" evidence="1">
    <location>
        <begin position="21"/>
        <end position="203"/>
    </location>
</feature>
<dbReference type="KEGG" id="bbae:FRD01_20650"/>
<evidence type="ECO:0000313" key="2">
    <source>
        <dbReference type="EMBL" id="QED29601.1"/>
    </source>
</evidence>
<accession>A0A5B8XWN7</accession>
<dbReference type="AlphaFoldDB" id="A0A5B8XWN7"/>
<dbReference type="RefSeq" id="WP_146962834.1">
    <property type="nucleotide sequence ID" value="NZ_CP042467.1"/>
</dbReference>
<feature type="signal peptide" evidence="1">
    <location>
        <begin position="1"/>
        <end position="20"/>
    </location>
</feature>
<name>A0A5B8XWN7_9DELT</name>
<evidence type="ECO:0008006" key="4">
    <source>
        <dbReference type="Google" id="ProtNLM"/>
    </source>
</evidence>
<organism evidence="2 3">
    <name type="scientific">Microvenator marinus</name>
    <dbReference type="NCBI Taxonomy" id="2600177"/>
    <lineage>
        <taxon>Bacteria</taxon>
        <taxon>Deltaproteobacteria</taxon>
        <taxon>Bradymonadales</taxon>
        <taxon>Microvenatoraceae</taxon>
        <taxon>Microvenator</taxon>
    </lineage>
</organism>
<sequence length="203" mass="22632">MSVGRLILTIALFLSTSAQAQERATVQERFATKESSIYGHATVSSHVRNDFYDSIGAGVDLGFWGTENIGGELRLHYFNTTLGAEAQRIQETTGLTPDARPQDMMVSAGARWSLGYGKFHIWERWVVHFDPQLVGHAGVTFAETRLLPTLSLGFSFLTHWRWNIQAKFDLQITVQSEERAARGQVTSLGFLPMLGVGWAWEGL</sequence>
<gene>
    <name evidence="2" type="ORF">FRD01_20650</name>
</gene>
<dbReference type="Proteomes" id="UP000321595">
    <property type="component" value="Chromosome"/>
</dbReference>
<reference evidence="2 3" key="1">
    <citation type="submission" date="2019-08" db="EMBL/GenBank/DDBJ databases">
        <authorList>
            <person name="Liang Q."/>
        </authorList>
    </citation>
    <scope>NUCLEOTIDE SEQUENCE [LARGE SCALE GENOMIC DNA]</scope>
    <source>
        <strain evidence="2 3">V1718</strain>
    </source>
</reference>
<dbReference type="EMBL" id="CP042467">
    <property type="protein sequence ID" value="QED29601.1"/>
    <property type="molecule type" value="Genomic_DNA"/>
</dbReference>